<reference evidence="2 3" key="2">
    <citation type="journal article" date="2017" name="Nature">
        <title>The Apostasia genome and the evolution of orchids.</title>
        <authorList>
            <person name="Zhang G.Q."/>
            <person name="Liu K.W."/>
            <person name="Li Z."/>
            <person name="Lohaus R."/>
            <person name="Hsiao Y.Y."/>
            <person name="Niu S.C."/>
            <person name="Wang J.Y."/>
            <person name="Lin Y.C."/>
            <person name="Xu Q."/>
            <person name="Chen L.J."/>
            <person name="Yoshida K."/>
            <person name="Fujiwara S."/>
            <person name="Wang Z.W."/>
            <person name="Zhang Y.Q."/>
            <person name="Mitsuda N."/>
            <person name="Wang M."/>
            <person name="Liu G.H."/>
            <person name="Pecoraro L."/>
            <person name="Huang H.X."/>
            <person name="Xiao X.J."/>
            <person name="Lin M."/>
            <person name="Wu X.Y."/>
            <person name="Wu W.L."/>
            <person name="Chen Y.Y."/>
            <person name="Chang S.B."/>
            <person name="Sakamoto S."/>
            <person name="Ohme-Takagi M."/>
            <person name="Yagi M."/>
            <person name="Zeng S.J."/>
            <person name="Shen C.Y."/>
            <person name="Yeh C.M."/>
            <person name="Luo Y.B."/>
            <person name="Tsai W.C."/>
            <person name="Van de Peer Y."/>
            <person name="Liu Z.J."/>
        </authorList>
    </citation>
    <scope>NUCLEOTIDE SEQUENCE [LARGE SCALE GENOMIC DNA]</scope>
    <source>
        <tissue evidence="2">The whole plant</tissue>
    </source>
</reference>
<dbReference type="Proteomes" id="UP000233837">
    <property type="component" value="Unassembled WGS sequence"/>
</dbReference>
<proteinExistence type="predicted"/>
<protein>
    <submittedName>
        <fullName evidence="2">Uncharacterized protein</fullName>
    </submittedName>
</protein>
<accession>A0A2I0W964</accession>
<dbReference type="EMBL" id="KZ502843">
    <property type="protein sequence ID" value="PKU72195.1"/>
    <property type="molecule type" value="Genomic_DNA"/>
</dbReference>
<dbReference type="AlphaFoldDB" id="A0A2I0W964"/>
<evidence type="ECO:0000313" key="2">
    <source>
        <dbReference type="EMBL" id="PKU72195.1"/>
    </source>
</evidence>
<organism evidence="2 3">
    <name type="scientific">Dendrobium catenatum</name>
    <dbReference type="NCBI Taxonomy" id="906689"/>
    <lineage>
        <taxon>Eukaryota</taxon>
        <taxon>Viridiplantae</taxon>
        <taxon>Streptophyta</taxon>
        <taxon>Embryophyta</taxon>
        <taxon>Tracheophyta</taxon>
        <taxon>Spermatophyta</taxon>
        <taxon>Magnoliopsida</taxon>
        <taxon>Liliopsida</taxon>
        <taxon>Asparagales</taxon>
        <taxon>Orchidaceae</taxon>
        <taxon>Epidendroideae</taxon>
        <taxon>Malaxideae</taxon>
        <taxon>Dendrobiinae</taxon>
        <taxon>Dendrobium</taxon>
    </lineage>
</organism>
<feature type="transmembrane region" description="Helical" evidence="1">
    <location>
        <begin position="27"/>
        <end position="51"/>
    </location>
</feature>
<keyword evidence="1" id="KW-1133">Transmembrane helix</keyword>
<evidence type="ECO:0000313" key="3">
    <source>
        <dbReference type="Proteomes" id="UP000233837"/>
    </source>
</evidence>
<name>A0A2I0W964_9ASPA</name>
<keyword evidence="3" id="KW-1185">Reference proteome</keyword>
<gene>
    <name evidence="2" type="ORF">MA16_Dca006788</name>
</gene>
<evidence type="ECO:0000256" key="1">
    <source>
        <dbReference type="SAM" id="Phobius"/>
    </source>
</evidence>
<keyword evidence="1" id="KW-0472">Membrane</keyword>
<sequence>MCICLVLGDYMHHKVKDLVAFGKCHLWVLHIIALNLLCMVGITIAPQNLYVGISCLL</sequence>
<keyword evidence="1" id="KW-0812">Transmembrane</keyword>
<reference evidence="2 3" key="1">
    <citation type="journal article" date="2016" name="Sci. Rep.">
        <title>The Dendrobium catenatum Lindl. genome sequence provides insights into polysaccharide synthase, floral development and adaptive evolution.</title>
        <authorList>
            <person name="Zhang G.Q."/>
            <person name="Xu Q."/>
            <person name="Bian C."/>
            <person name="Tsai W.C."/>
            <person name="Yeh C.M."/>
            <person name="Liu K.W."/>
            <person name="Yoshida K."/>
            <person name="Zhang L.S."/>
            <person name="Chang S.B."/>
            <person name="Chen F."/>
            <person name="Shi Y."/>
            <person name="Su Y.Y."/>
            <person name="Zhang Y.Q."/>
            <person name="Chen L.J."/>
            <person name="Yin Y."/>
            <person name="Lin M."/>
            <person name="Huang H."/>
            <person name="Deng H."/>
            <person name="Wang Z.W."/>
            <person name="Zhu S.L."/>
            <person name="Zhao X."/>
            <person name="Deng C."/>
            <person name="Niu S.C."/>
            <person name="Huang J."/>
            <person name="Wang M."/>
            <person name="Liu G.H."/>
            <person name="Yang H.J."/>
            <person name="Xiao X.J."/>
            <person name="Hsiao Y.Y."/>
            <person name="Wu W.L."/>
            <person name="Chen Y.Y."/>
            <person name="Mitsuda N."/>
            <person name="Ohme-Takagi M."/>
            <person name="Luo Y.B."/>
            <person name="Van de Peer Y."/>
            <person name="Liu Z.J."/>
        </authorList>
    </citation>
    <scope>NUCLEOTIDE SEQUENCE [LARGE SCALE GENOMIC DNA]</scope>
    <source>
        <tissue evidence="2">The whole plant</tissue>
    </source>
</reference>